<organism evidence="1 2">
    <name type="scientific">Gymnodinialimonas ceratoperidinii</name>
    <dbReference type="NCBI Taxonomy" id="2856823"/>
    <lineage>
        <taxon>Bacteria</taxon>
        <taxon>Pseudomonadati</taxon>
        <taxon>Pseudomonadota</taxon>
        <taxon>Alphaproteobacteria</taxon>
        <taxon>Rhodobacterales</taxon>
        <taxon>Paracoccaceae</taxon>
        <taxon>Gymnodinialimonas</taxon>
    </lineage>
</organism>
<dbReference type="RefSeq" id="WP_219002727.1">
    <property type="nucleotide sequence ID" value="NZ_CP079194.1"/>
</dbReference>
<dbReference type="Proteomes" id="UP000825009">
    <property type="component" value="Chromosome"/>
</dbReference>
<protein>
    <submittedName>
        <fullName evidence="1">PhoP regulatory network YrbL family protein</fullName>
    </submittedName>
</protein>
<name>A0A8F6TVP3_9RHOB</name>
<evidence type="ECO:0000313" key="2">
    <source>
        <dbReference type="Proteomes" id="UP000825009"/>
    </source>
</evidence>
<accession>A0A8F6TVP3</accession>
<reference evidence="1 2" key="1">
    <citation type="submission" date="2021-07" db="EMBL/GenBank/DDBJ databases">
        <title>A novel Jannaschia species isolated from marine dinoflagellate Ceratoperidinium margalefii.</title>
        <authorList>
            <person name="Jiang Y."/>
            <person name="Li Z."/>
        </authorList>
    </citation>
    <scope>NUCLEOTIDE SEQUENCE [LARGE SCALE GENOMIC DNA]</scope>
    <source>
        <strain evidence="1 2">J12C1-MA-4</strain>
    </source>
</reference>
<dbReference type="AlphaFoldDB" id="A0A8F6TVP3"/>
<proteinExistence type="predicted"/>
<gene>
    <name evidence="1" type="ORF">KYE46_00665</name>
</gene>
<dbReference type="EMBL" id="CP079194">
    <property type="protein sequence ID" value="QXT39807.1"/>
    <property type="molecule type" value="Genomic_DNA"/>
</dbReference>
<keyword evidence="2" id="KW-1185">Reference proteome</keyword>
<sequence>MITLDDTQLLGRNQTRDVFQHPDYPDRVLKIEKRALPGRLRWYERPPTIEPSLTREFKGYADMMIRLGRHEPFVARILGLENTSLGTAIMAEHASYGASRAEVLGDAIKKRETSVFTRDELATARMHYVNLTDMLCDHRIFTHGLRKENLMLVEKDGELQLRMFDFKTIVYRQLISPHYVPGARLYEQRRKIAEVLASFDSVLNQS</sequence>
<evidence type="ECO:0000313" key="1">
    <source>
        <dbReference type="EMBL" id="QXT39807.1"/>
    </source>
</evidence>
<dbReference type="InterPro" id="IPR019647">
    <property type="entry name" value="PhoP_reg_network_YrbL"/>
</dbReference>
<dbReference type="Pfam" id="PF10707">
    <property type="entry name" value="YrbL-PhoP_reg"/>
    <property type="match status" value="1"/>
</dbReference>
<dbReference type="KEGG" id="gce:KYE46_00665"/>